<dbReference type="AlphaFoldDB" id="G4QAQ9"/>
<dbReference type="Gene3D" id="3.30.370.10">
    <property type="entry name" value="Barstar-like"/>
    <property type="match status" value="1"/>
</dbReference>
<evidence type="ECO:0000256" key="1">
    <source>
        <dbReference type="ARBA" id="ARBA00006845"/>
    </source>
</evidence>
<sequence length="92" mass="10567">MQIKICDLTGVKSKSKFYDRIYYELDVADYAANNLDALHDILTTDIEGPIEIVWSDLDGSASEMTWDEVNKILSVFRSVESDREDFILRISD</sequence>
<keyword evidence="4" id="KW-1185">Reference proteome</keyword>
<accession>G4QAQ9</accession>
<reference key="1">
    <citation type="submission" date="2011-09" db="EMBL/GenBank/DDBJ databases">
        <title>Genomic characterization of the Taylorella genus.</title>
        <authorList>
            <person name="Hebert L."/>
            <person name="Moumen B."/>
            <person name="Pons N."/>
            <person name="Duquesne F."/>
            <person name="Breuil M.-F."/>
            <person name="Goux D."/>
            <person name="Batto J.-M."/>
            <person name="Renault P."/>
            <person name="Laugier C."/>
            <person name="Petry S."/>
        </authorList>
    </citation>
    <scope>NUCLEOTIDE SEQUENCE</scope>
    <source>
        <strain>MCE3</strain>
    </source>
</reference>
<proteinExistence type="inferred from homology"/>
<evidence type="ECO:0000313" key="4">
    <source>
        <dbReference type="Proteomes" id="UP000009284"/>
    </source>
</evidence>
<dbReference type="EMBL" id="CP003059">
    <property type="protein sequence ID" value="AEP36369.1"/>
    <property type="molecule type" value="Genomic_DNA"/>
</dbReference>
<dbReference type="OrthoDB" id="5295683at2"/>
<dbReference type="STRING" id="1008459.TASI_0594"/>
<dbReference type="HOGENOM" id="CLU_121832_2_2_4"/>
<reference evidence="3 4" key="2">
    <citation type="journal article" date="2012" name="PLoS ONE">
        <title>Genomic characterization of the taylorella genus.</title>
        <authorList>
            <person name="Hebert L."/>
            <person name="Moumen B."/>
            <person name="Pons N."/>
            <person name="Duquesne F."/>
            <person name="Breuil M.F."/>
            <person name="Goux D."/>
            <person name="Batto J.M."/>
            <person name="Laugier C."/>
            <person name="Renault P."/>
            <person name="Petry S."/>
        </authorList>
    </citation>
    <scope>NUCLEOTIDE SEQUENCE [LARGE SCALE GENOMIC DNA]</scope>
    <source>
        <strain evidence="3 4">MCE3</strain>
    </source>
</reference>
<feature type="domain" description="Barstar (barnase inhibitor)" evidence="2">
    <location>
        <begin position="2"/>
        <end position="83"/>
    </location>
</feature>
<evidence type="ECO:0000259" key="2">
    <source>
        <dbReference type="Pfam" id="PF01337"/>
    </source>
</evidence>
<dbReference type="InterPro" id="IPR000468">
    <property type="entry name" value="Barstar"/>
</dbReference>
<dbReference type="InterPro" id="IPR035905">
    <property type="entry name" value="Barstar-like_sf"/>
</dbReference>
<dbReference type="SUPFAM" id="SSF52038">
    <property type="entry name" value="Barstar-related"/>
    <property type="match status" value="1"/>
</dbReference>
<dbReference type="Proteomes" id="UP000009284">
    <property type="component" value="Chromosome"/>
</dbReference>
<comment type="similarity">
    <text evidence="1">Belongs to the barstar family.</text>
</comment>
<dbReference type="Pfam" id="PF01337">
    <property type="entry name" value="Barstar"/>
    <property type="match status" value="1"/>
</dbReference>
<gene>
    <name evidence="3" type="ordered locus">TASI_0594</name>
</gene>
<dbReference type="KEGG" id="tas:TASI_0594"/>
<protein>
    <submittedName>
        <fullName evidence="3">Barstar</fullName>
    </submittedName>
</protein>
<organism evidence="3 4">
    <name type="scientific">Taylorella asinigenitalis (strain MCE3)</name>
    <dbReference type="NCBI Taxonomy" id="1008459"/>
    <lineage>
        <taxon>Bacteria</taxon>
        <taxon>Pseudomonadati</taxon>
        <taxon>Pseudomonadota</taxon>
        <taxon>Betaproteobacteria</taxon>
        <taxon>Burkholderiales</taxon>
        <taxon>Alcaligenaceae</taxon>
        <taxon>Taylorella</taxon>
    </lineage>
</organism>
<evidence type="ECO:0000313" key="3">
    <source>
        <dbReference type="EMBL" id="AEP36369.1"/>
    </source>
</evidence>
<name>G4QAQ9_TAYAM</name>
<dbReference type="eggNOG" id="COG2732">
    <property type="taxonomic scope" value="Bacteria"/>
</dbReference>
<dbReference type="RefSeq" id="WP_014111266.1">
    <property type="nucleotide sequence ID" value="NC_016043.1"/>
</dbReference>